<protein>
    <submittedName>
        <fullName evidence="3">DUF3598 family protein</fullName>
    </submittedName>
</protein>
<organism evidence="3 4">
    <name type="scientific">Trichocoleus desertorum GB2-A4</name>
    <dbReference type="NCBI Taxonomy" id="2933944"/>
    <lineage>
        <taxon>Bacteria</taxon>
        <taxon>Bacillati</taxon>
        <taxon>Cyanobacteriota</taxon>
        <taxon>Cyanophyceae</taxon>
        <taxon>Leptolyngbyales</taxon>
        <taxon>Trichocoleusaceae</taxon>
        <taxon>Trichocoleus</taxon>
    </lineage>
</organism>
<dbReference type="InterPro" id="IPR048378">
    <property type="entry name" value="BFA1-like_C"/>
</dbReference>
<feature type="domain" description="Biogenesis factor required for ATP synthase 1-like C-terminal" evidence="2">
    <location>
        <begin position="143"/>
        <end position="282"/>
    </location>
</feature>
<proteinExistence type="predicted"/>
<feature type="domain" description="DUF3598" evidence="1">
    <location>
        <begin position="1"/>
        <end position="139"/>
    </location>
</feature>
<dbReference type="Pfam" id="PF12204">
    <property type="entry name" value="DUF3598_N"/>
    <property type="match status" value="1"/>
</dbReference>
<evidence type="ECO:0000259" key="2">
    <source>
        <dbReference type="Pfam" id="PF21053"/>
    </source>
</evidence>
<sequence>MKSQWECLLENLGEWQGSFIQLGSDGEVLANTPTLVAFEGINDNQTMRQLVRRFLPSQDASGKPEIQDKILEYSSLNRGTLFFENGAFSQGSMQFGPFADFGAELGLIAGDRRLRLVQLFNRDGNFHQLTLIRETRTGTEVFERPLLRLPDLLGEWQGEAVTIYPDWRSPDTYPTRLKLHQESPERLVQQLTFGIGNAARTITSTARIDGSILHFDQSAQAVRVLLLPNGASSNCPQHLKVGQPFVLEVGWLIEPDLRQRMVRRYDAQGGWSSLTLVTEQKILAAN</sequence>
<accession>A0ABV0J7K3</accession>
<name>A0ABV0J7K3_9CYAN</name>
<dbReference type="SUPFAM" id="SSF50814">
    <property type="entry name" value="Lipocalins"/>
    <property type="match status" value="2"/>
</dbReference>
<dbReference type="Gene3D" id="2.40.128.20">
    <property type="match status" value="2"/>
</dbReference>
<dbReference type="RefSeq" id="WP_190438044.1">
    <property type="nucleotide sequence ID" value="NZ_JAMPKM010000004.1"/>
</dbReference>
<dbReference type="Proteomes" id="UP001464891">
    <property type="component" value="Unassembled WGS sequence"/>
</dbReference>
<dbReference type="InterPro" id="IPR012674">
    <property type="entry name" value="Calycin"/>
</dbReference>
<evidence type="ECO:0000313" key="3">
    <source>
        <dbReference type="EMBL" id="MEP0817238.1"/>
    </source>
</evidence>
<dbReference type="PANTHER" id="PTHR33404:SF1">
    <property type="entry name" value="SLL0497 PROTEIN"/>
    <property type="match status" value="1"/>
</dbReference>
<dbReference type="InterPro" id="IPR022017">
    <property type="entry name" value="BFA1-like_DUF3598"/>
</dbReference>
<evidence type="ECO:0000259" key="1">
    <source>
        <dbReference type="Pfam" id="PF12204"/>
    </source>
</evidence>
<comment type="caution">
    <text evidence="3">The sequence shown here is derived from an EMBL/GenBank/DDBJ whole genome shotgun (WGS) entry which is preliminary data.</text>
</comment>
<dbReference type="EMBL" id="JAMPKM010000004">
    <property type="protein sequence ID" value="MEP0817238.1"/>
    <property type="molecule type" value="Genomic_DNA"/>
</dbReference>
<dbReference type="PANTHER" id="PTHR33404">
    <property type="entry name" value="CELL DIVISION TOPOLOGICAL SPECIFICITY FACTOR HOMOLOG, CHLOROPLASTIC"/>
    <property type="match status" value="1"/>
</dbReference>
<gene>
    <name evidence="3" type="ORF">NC998_09030</name>
</gene>
<keyword evidence="4" id="KW-1185">Reference proteome</keyword>
<reference evidence="3 4" key="1">
    <citation type="submission" date="2022-04" db="EMBL/GenBank/DDBJ databases">
        <title>Positive selection, recombination, and allopatry shape intraspecific diversity of widespread and dominant cyanobacteria.</title>
        <authorList>
            <person name="Wei J."/>
            <person name="Shu W."/>
            <person name="Hu C."/>
        </authorList>
    </citation>
    <scope>NUCLEOTIDE SEQUENCE [LARGE SCALE GENOMIC DNA]</scope>
    <source>
        <strain evidence="3 4">GB2-A4</strain>
    </source>
</reference>
<evidence type="ECO:0000313" key="4">
    <source>
        <dbReference type="Proteomes" id="UP001464891"/>
    </source>
</evidence>
<dbReference type="Pfam" id="PF21053">
    <property type="entry name" value="BFA1_C"/>
    <property type="match status" value="1"/>
</dbReference>